<gene>
    <name evidence="3" type="ORF">AWC18_15125</name>
</gene>
<feature type="signal peptide" evidence="1">
    <location>
        <begin position="1"/>
        <end position="22"/>
    </location>
</feature>
<dbReference type="AlphaFoldDB" id="A0A1X1Z6V5"/>
<dbReference type="Pfam" id="PF05305">
    <property type="entry name" value="DUF732"/>
    <property type="match status" value="1"/>
</dbReference>
<dbReference type="STRING" id="1782.AWC18_15125"/>
<accession>A0A1X1Z6V5</accession>
<dbReference type="EMBL" id="LQPI01000053">
    <property type="protein sequence ID" value="ORW19137.1"/>
    <property type="molecule type" value="Genomic_DNA"/>
</dbReference>
<evidence type="ECO:0000313" key="3">
    <source>
        <dbReference type="EMBL" id="ORW19137.1"/>
    </source>
</evidence>
<name>A0A1X1Z6V5_MYCNO</name>
<feature type="chain" id="PRO_5012462463" description="DUF732 domain-containing protein" evidence="1">
    <location>
        <begin position="23"/>
        <end position="112"/>
    </location>
</feature>
<keyword evidence="4" id="KW-1185">Reference proteome</keyword>
<evidence type="ECO:0000259" key="2">
    <source>
        <dbReference type="Pfam" id="PF05305"/>
    </source>
</evidence>
<comment type="caution">
    <text evidence="3">The sequence shown here is derived from an EMBL/GenBank/DDBJ whole genome shotgun (WGS) entry which is preliminary data.</text>
</comment>
<organism evidence="3 4">
    <name type="scientific">Mycolicibacter nonchromogenicus</name>
    <name type="common">Mycobacterium nonchromogenicum</name>
    <dbReference type="NCBI Taxonomy" id="1782"/>
    <lineage>
        <taxon>Bacteria</taxon>
        <taxon>Bacillati</taxon>
        <taxon>Actinomycetota</taxon>
        <taxon>Actinomycetes</taxon>
        <taxon>Mycobacteriales</taxon>
        <taxon>Mycobacteriaceae</taxon>
        <taxon>Mycolicibacter</taxon>
    </lineage>
</organism>
<proteinExistence type="predicted"/>
<sequence>MKLLFASLVAVSALAFAAPCHAEPNSEETVDSAEFINSLTQVGIIFDHPDQAVAAAEALCGLAANGETTMELLNDVTEANPDLTVADAARFATIAAKTYCPHQLKKGGGGSK</sequence>
<dbReference type="InterPro" id="IPR007969">
    <property type="entry name" value="DUF732"/>
</dbReference>
<protein>
    <recommendedName>
        <fullName evidence="2">DUF732 domain-containing protein</fullName>
    </recommendedName>
</protein>
<reference evidence="3 4" key="1">
    <citation type="submission" date="2016-01" db="EMBL/GenBank/DDBJ databases">
        <title>The new phylogeny of the genus Mycobacterium.</title>
        <authorList>
            <person name="Tarcisio F."/>
            <person name="Conor M."/>
            <person name="Antonella G."/>
            <person name="Elisabetta G."/>
            <person name="Giulia F.S."/>
            <person name="Sara T."/>
            <person name="Anna F."/>
            <person name="Clotilde B."/>
            <person name="Roberto B."/>
            <person name="Veronica D.S."/>
            <person name="Fabio R."/>
            <person name="Monica P."/>
            <person name="Olivier J."/>
            <person name="Enrico T."/>
            <person name="Nicola S."/>
        </authorList>
    </citation>
    <scope>NUCLEOTIDE SEQUENCE [LARGE SCALE GENOMIC DNA]</scope>
    <source>
        <strain evidence="3 4">DSM 44164</strain>
    </source>
</reference>
<feature type="domain" description="DUF732" evidence="2">
    <location>
        <begin position="33"/>
        <end position="101"/>
    </location>
</feature>
<evidence type="ECO:0000256" key="1">
    <source>
        <dbReference type="SAM" id="SignalP"/>
    </source>
</evidence>
<dbReference type="RefSeq" id="WP_085139246.1">
    <property type="nucleotide sequence ID" value="NZ_LQPI01000053.1"/>
</dbReference>
<keyword evidence="1" id="KW-0732">Signal</keyword>
<dbReference type="Proteomes" id="UP000193108">
    <property type="component" value="Unassembled WGS sequence"/>
</dbReference>
<evidence type="ECO:0000313" key="4">
    <source>
        <dbReference type="Proteomes" id="UP000193108"/>
    </source>
</evidence>